<keyword evidence="5" id="KW-1185">Reference proteome</keyword>
<accession>A0A4P9XSY8</accession>
<evidence type="ECO:0000256" key="1">
    <source>
        <dbReference type="ARBA" id="ARBA00006865"/>
    </source>
</evidence>
<keyword evidence="2" id="KW-0732">Signal</keyword>
<comment type="similarity">
    <text evidence="1">Belongs to the glycosyl hydrolase 16 family.</text>
</comment>
<protein>
    <submittedName>
        <fullName evidence="4">Concanavalin A-like lectin/glucanase domain-containing protein</fullName>
    </submittedName>
</protein>
<proteinExistence type="inferred from homology"/>
<dbReference type="Gene3D" id="2.60.120.200">
    <property type="match status" value="1"/>
</dbReference>
<gene>
    <name evidence="4" type="ORF">THASP1DRAFT_28967</name>
</gene>
<sequence>MKHLNCKGILLLAAVVATLVSTRWAAGEETPLHVAWPPPAEVAQQGQIAIGEVMLEDSFDGEHLNEGVWNYNLGDGCDDVQCGWGNWERQVYTQESVQTNVDGTLRITARRTGPDSWTSGRINTKGKFEFLYGRVDVRARLPTVDGPFAALWLASATNPYGPWPHSGEMDMVEFQSAWNKLYEPEQMRTPCGSHTVNRRESQSVTFWAEGLDPSGWHTYSLLWRPGQLEYRIDDLFLGRSSPPSLDNKDDWPFDQPFYLVINLAIEPYWGSKVPDDINEITLDVDWIRVSRLD</sequence>
<dbReference type="PROSITE" id="PS51762">
    <property type="entry name" value="GH16_2"/>
    <property type="match status" value="1"/>
</dbReference>
<name>A0A4P9XSY8_9FUNG</name>
<dbReference type="Proteomes" id="UP000271241">
    <property type="component" value="Unassembled WGS sequence"/>
</dbReference>
<feature type="chain" id="PRO_5020553340" evidence="2">
    <location>
        <begin position="28"/>
        <end position="293"/>
    </location>
</feature>
<dbReference type="GO" id="GO:0004553">
    <property type="term" value="F:hydrolase activity, hydrolyzing O-glycosyl compounds"/>
    <property type="evidence" value="ECO:0007669"/>
    <property type="project" value="InterPro"/>
</dbReference>
<feature type="signal peptide" evidence="2">
    <location>
        <begin position="1"/>
        <end position="27"/>
    </location>
</feature>
<dbReference type="Pfam" id="PF00722">
    <property type="entry name" value="Glyco_hydro_16"/>
    <property type="match status" value="1"/>
</dbReference>
<dbReference type="PANTHER" id="PTHR10963:SF55">
    <property type="entry name" value="GLYCOSIDE HYDROLASE FAMILY 16 PROTEIN"/>
    <property type="match status" value="1"/>
</dbReference>
<evidence type="ECO:0000259" key="3">
    <source>
        <dbReference type="PROSITE" id="PS51762"/>
    </source>
</evidence>
<dbReference type="OrthoDB" id="192832at2759"/>
<dbReference type="InterPro" id="IPR000757">
    <property type="entry name" value="Beta-glucanase-like"/>
</dbReference>
<reference evidence="5" key="1">
    <citation type="journal article" date="2018" name="Nat. Microbiol.">
        <title>Leveraging single-cell genomics to expand the fungal tree of life.</title>
        <authorList>
            <person name="Ahrendt S.R."/>
            <person name="Quandt C.A."/>
            <person name="Ciobanu D."/>
            <person name="Clum A."/>
            <person name="Salamov A."/>
            <person name="Andreopoulos B."/>
            <person name="Cheng J.F."/>
            <person name="Woyke T."/>
            <person name="Pelin A."/>
            <person name="Henrissat B."/>
            <person name="Reynolds N.K."/>
            <person name="Benny G.L."/>
            <person name="Smith M.E."/>
            <person name="James T.Y."/>
            <person name="Grigoriev I.V."/>
        </authorList>
    </citation>
    <scope>NUCLEOTIDE SEQUENCE [LARGE SCALE GENOMIC DNA]</scope>
    <source>
        <strain evidence="5">RSA 1356</strain>
    </source>
</reference>
<dbReference type="InterPro" id="IPR013320">
    <property type="entry name" value="ConA-like_dom_sf"/>
</dbReference>
<evidence type="ECO:0000256" key="2">
    <source>
        <dbReference type="SAM" id="SignalP"/>
    </source>
</evidence>
<dbReference type="CDD" id="cd08023">
    <property type="entry name" value="GH16_laminarinase_like"/>
    <property type="match status" value="1"/>
</dbReference>
<evidence type="ECO:0000313" key="5">
    <source>
        <dbReference type="Proteomes" id="UP000271241"/>
    </source>
</evidence>
<dbReference type="GO" id="GO:0030246">
    <property type="term" value="F:carbohydrate binding"/>
    <property type="evidence" value="ECO:0007669"/>
    <property type="project" value="UniProtKB-KW"/>
</dbReference>
<keyword evidence="4" id="KW-0430">Lectin</keyword>
<dbReference type="AlphaFoldDB" id="A0A4P9XSY8"/>
<dbReference type="SUPFAM" id="SSF49899">
    <property type="entry name" value="Concanavalin A-like lectins/glucanases"/>
    <property type="match status" value="1"/>
</dbReference>
<feature type="domain" description="GH16" evidence="3">
    <location>
        <begin position="32"/>
        <end position="293"/>
    </location>
</feature>
<dbReference type="EMBL" id="KZ992529">
    <property type="protein sequence ID" value="RKP09236.1"/>
    <property type="molecule type" value="Genomic_DNA"/>
</dbReference>
<dbReference type="InterPro" id="IPR050546">
    <property type="entry name" value="Glycosyl_Hydrlase_16"/>
</dbReference>
<organism evidence="4 5">
    <name type="scientific">Thamnocephalis sphaerospora</name>
    <dbReference type="NCBI Taxonomy" id="78915"/>
    <lineage>
        <taxon>Eukaryota</taxon>
        <taxon>Fungi</taxon>
        <taxon>Fungi incertae sedis</taxon>
        <taxon>Zoopagomycota</taxon>
        <taxon>Zoopagomycotina</taxon>
        <taxon>Zoopagomycetes</taxon>
        <taxon>Zoopagales</taxon>
        <taxon>Sigmoideomycetaceae</taxon>
        <taxon>Thamnocephalis</taxon>
    </lineage>
</organism>
<dbReference type="STRING" id="78915.A0A4P9XSY8"/>
<dbReference type="GO" id="GO:0005975">
    <property type="term" value="P:carbohydrate metabolic process"/>
    <property type="evidence" value="ECO:0007669"/>
    <property type="project" value="InterPro"/>
</dbReference>
<evidence type="ECO:0000313" key="4">
    <source>
        <dbReference type="EMBL" id="RKP09236.1"/>
    </source>
</evidence>
<dbReference type="PANTHER" id="PTHR10963">
    <property type="entry name" value="GLYCOSYL HYDROLASE-RELATED"/>
    <property type="match status" value="1"/>
</dbReference>